<dbReference type="GO" id="GO:0004807">
    <property type="term" value="F:triose-phosphate isomerase activity"/>
    <property type="evidence" value="ECO:0007669"/>
    <property type="project" value="UniProtKB-EC"/>
</dbReference>
<comment type="pathway">
    <text evidence="2">Carbohydrate biosynthesis; gluconeogenesis.</text>
</comment>
<dbReference type="PROSITE" id="PS51440">
    <property type="entry name" value="TIM_2"/>
    <property type="match status" value="1"/>
</dbReference>
<evidence type="ECO:0000313" key="3">
    <source>
        <dbReference type="EMBL" id="MBK1785264.1"/>
    </source>
</evidence>
<dbReference type="EMBL" id="JAENJH010000002">
    <property type="protein sequence ID" value="MBK1785264.1"/>
    <property type="molecule type" value="Genomic_DNA"/>
</dbReference>
<keyword evidence="1 2" id="KW-0413">Isomerase</keyword>
<organism evidence="3 4">
    <name type="scientific">Prauserella cavernicola</name>
    <dbReference type="NCBI Taxonomy" id="2800127"/>
    <lineage>
        <taxon>Bacteria</taxon>
        <taxon>Bacillati</taxon>
        <taxon>Actinomycetota</taxon>
        <taxon>Actinomycetes</taxon>
        <taxon>Pseudonocardiales</taxon>
        <taxon>Pseudonocardiaceae</taxon>
        <taxon>Prauserella</taxon>
    </lineage>
</organism>
<sequence>MYFSHARTLAWSGDVAALASHEAIAGGHAELFVLPSFPSIPAVTDVFAGTPVRVGAQDLCADDTGAFTGEVGGPLLRELGCTHVEVGHAERRRLYGEDDALVARKTAAALRNELVPVLCVGEPERVPADQAAAHCVAEVESALGSATGPVVVAYEPHWAIGAAEPAPEEHIAHVCGTLKKRLGVRVIYGGSAGPGLLTRLGTSVDGLFLGRFAHDPVAVGEILDEALELAKGS</sequence>
<comment type="caution">
    <text evidence="3">The sequence shown here is derived from an EMBL/GenBank/DDBJ whole genome shotgun (WGS) entry which is preliminary data.</text>
</comment>
<dbReference type="Gene3D" id="3.20.20.70">
    <property type="entry name" value="Aldolase class I"/>
    <property type="match status" value="1"/>
</dbReference>
<keyword evidence="2" id="KW-0312">Gluconeogenesis</keyword>
<reference evidence="3" key="1">
    <citation type="submission" date="2020-12" db="EMBL/GenBank/DDBJ databases">
        <title>Prauserella sp. ASG 168, a novel actinomycete isolated from cave rock.</title>
        <authorList>
            <person name="Suriyachadkun C."/>
        </authorList>
    </citation>
    <scope>NUCLEOTIDE SEQUENCE</scope>
    <source>
        <strain evidence="3">ASG 168</strain>
    </source>
</reference>
<dbReference type="GO" id="GO:0046166">
    <property type="term" value="P:glyceraldehyde-3-phosphate biosynthetic process"/>
    <property type="evidence" value="ECO:0007669"/>
    <property type="project" value="TreeGrafter"/>
</dbReference>
<dbReference type="InterPro" id="IPR000652">
    <property type="entry name" value="Triosephosphate_isomerase"/>
</dbReference>
<comment type="similarity">
    <text evidence="2">Belongs to the triosephosphate isomerase family.</text>
</comment>
<dbReference type="SUPFAM" id="SSF51351">
    <property type="entry name" value="Triosephosphate isomerase (TIM)"/>
    <property type="match status" value="1"/>
</dbReference>
<dbReference type="AlphaFoldDB" id="A0A934QTW7"/>
<dbReference type="GO" id="GO:0019563">
    <property type="term" value="P:glycerol catabolic process"/>
    <property type="evidence" value="ECO:0007669"/>
    <property type="project" value="TreeGrafter"/>
</dbReference>
<comment type="catalytic activity">
    <reaction evidence="2">
        <text>D-glyceraldehyde 3-phosphate = dihydroxyacetone phosphate</text>
        <dbReference type="Rhea" id="RHEA:18585"/>
        <dbReference type="ChEBI" id="CHEBI:57642"/>
        <dbReference type="ChEBI" id="CHEBI:59776"/>
        <dbReference type="EC" id="5.3.1.1"/>
    </reaction>
</comment>
<dbReference type="Pfam" id="PF00121">
    <property type="entry name" value="TIM"/>
    <property type="match status" value="1"/>
</dbReference>
<keyword evidence="4" id="KW-1185">Reference proteome</keyword>
<evidence type="ECO:0000256" key="1">
    <source>
        <dbReference type="ARBA" id="ARBA00023235"/>
    </source>
</evidence>
<keyword evidence="2" id="KW-0324">Glycolysis</keyword>
<dbReference type="PANTHER" id="PTHR21139:SF2">
    <property type="entry name" value="TRIOSEPHOSPHATE ISOMERASE"/>
    <property type="match status" value="1"/>
</dbReference>
<gene>
    <name evidence="3" type="ORF">JHE00_13100</name>
</gene>
<proteinExistence type="inferred from homology"/>
<dbReference type="GO" id="GO:0006096">
    <property type="term" value="P:glycolytic process"/>
    <property type="evidence" value="ECO:0007669"/>
    <property type="project" value="UniProtKB-KW"/>
</dbReference>
<accession>A0A934QTW7</accession>
<dbReference type="InterPro" id="IPR013785">
    <property type="entry name" value="Aldolase_TIM"/>
</dbReference>
<dbReference type="EC" id="5.3.1.1" evidence="2"/>
<dbReference type="PANTHER" id="PTHR21139">
    <property type="entry name" value="TRIOSEPHOSPHATE ISOMERASE"/>
    <property type="match status" value="1"/>
</dbReference>
<evidence type="ECO:0000313" key="4">
    <source>
        <dbReference type="Proteomes" id="UP000635245"/>
    </source>
</evidence>
<name>A0A934QTW7_9PSEU</name>
<dbReference type="GO" id="GO:0005829">
    <property type="term" value="C:cytosol"/>
    <property type="evidence" value="ECO:0007669"/>
    <property type="project" value="TreeGrafter"/>
</dbReference>
<dbReference type="Proteomes" id="UP000635245">
    <property type="component" value="Unassembled WGS sequence"/>
</dbReference>
<dbReference type="GO" id="GO:0006094">
    <property type="term" value="P:gluconeogenesis"/>
    <property type="evidence" value="ECO:0007669"/>
    <property type="project" value="UniProtKB-KW"/>
</dbReference>
<evidence type="ECO:0000256" key="2">
    <source>
        <dbReference type="RuleBase" id="RU363013"/>
    </source>
</evidence>
<protein>
    <recommendedName>
        <fullName evidence="2">Triosephosphate isomerase</fullName>
        <ecNumber evidence="2">5.3.1.1</ecNumber>
    </recommendedName>
</protein>
<keyword evidence="2" id="KW-0963">Cytoplasm</keyword>
<comment type="pathway">
    <text evidence="2">Carbohydrate degradation; glycolysis; D-glyceraldehyde 3-phosphate from glycerone phosphate: step 1/1.</text>
</comment>
<comment type="subunit">
    <text evidence="2">Homodimer.</text>
</comment>
<dbReference type="InterPro" id="IPR035990">
    <property type="entry name" value="TIM_sf"/>
</dbReference>
<comment type="subcellular location">
    <subcellularLocation>
        <location evidence="2">Cytoplasm</location>
    </subcellularLocation>
</comment>
<dbReference type="CDD" id="cd00311">
    <property type="entry name" value="TIM"/>
    <property type="match status" value="1"/>
</dbReference>